<dbReference type="EMBL" id="JARQWQ010000023">
    <property type="protein sequence ID" value="KAK2564118.1"/>
    <property type="molecule type" value="Genomic_DNA"/>
</dbReference>
<reference evidence="1" key="1">
    <citation type="journal article" date="2023" name="G3 (Bethesda)">
        <title>Whole genome assembly and annotation of the endangered Caribbean coral Acropora cervicornis.</title>
        <authorList>
            <person name="Selwyn J.D."/>
            <person name="Vollmer S.V."/>
        </authorList>
    </citation>
    <scope>NUCLEOTIDE SEQUENCE</scope>
    <source>
        <strain evidence="1">K2</strain>
    </source>
</reference>
<reference evidence="1" key="2">
    <citation type="journal article" date="2023" name="Science">
        <title>Genomic signatures of disease resistance in endangered staghorn corals.</title>
        <authorList>
            <person name="Vollmer S.V."/>
            <person name="Selwyn J.D."/>
            <person name="Despard B.A."/>
            <person name="Roesel C.L."/>
        </authorList>
    </citation>
    <scope>NUCLEOTIDE SEQUENCE</scope>
    <source>
        <strain evidence="1">K2</strain>
    </source>
</reference>
<protein>
    <submittedName>
        <fullName evidence="1">Uncharacterized protein</fullName>
    </submittedName>
</protein>
<evidence type="ECO:0000313" key="2">
    <source>
        <dbReference type="Proteomes" id="UP001249851"/>
    </source>
</evidence>
<sequence length="207" mass="22577">DDVITSGTSMPITFNLSKNPFKELCRIYKNSSTKLCRPPVVYFVSDNKEAVDIGGPLRGFLTVVTETISKGTSPQPFQGEGDNDDKLPMHSQELVLNDDRGNNSSRYCPWRSVALIAKAVRVYLSTGCAKTAAQVVCLENVPDLSVHPVLQRMSEADEEVASLNREDLVSSLMDGSGVSSGLVTLNNTAQVPYEILFHQILQKAQGN</sequence>
<name>A0AAD9QMN5_ACRCE</name>
<organism evidence="1 2">
    <name type="scientific">Acropora cervicornis</name>
    <name type="common">Staghorn coral</name>
    <dbReference type="NCBI Taxonomy" id="6130"/>
    <lineage>
        <taxon>Eukaryota</taxon>
        <taxon>Metazoa</taxon>
        <taxon>Cnidaria</taxon>
        <taxon>Anthozoa</taxon>
        <taxon>Hexacorallia</taxon>
        <taxon>Scleractinia</taxon>
        <taxon>Astrocoeniina</taxon>
        <taxon>Acroporidae</taxon>
        <taxon>Acropora</taxon>
    </lineage>
</organism>
<dbReference type="AlphaFoldDB" id="A0AAD9QMN5"/>
<comment type="caution">
    <text evidence="1">The sequence shown here is derived from an EMBL/GenBank/DDBJ whole genome shotgun (WGS) entry which is preliminary data.</text>
</comment>
<accession>A0AAD9QMN5</accession>
<proteinExistence type="predicted"/>
<dbReference type="Proteomes" id="UP001249851">
    <property type="component" value="Unassembled WGS sequence"/>
</dbReference>
<feature type="non-terminal residue" evidence="1">
    <location>
        <position position="207"/>
    </location>
</feature>
<keyword evidence="2" id="KW-1185">Reference proteome</keyword>
<evidence type="ECO:0000313" key="1">
    <source>
        <dbReference type="EMBL" id="KAK2564118.1"/>
    </source>
</evidence>
<gene>
    <name evidence="1" type="ORF">P5673_012350</name>
</gene>